<dbReference type="GO" id="GO:0009245">
    <property type="term" value="P:lipid A biosynthetic process"/>
    <property type="evidence" value="ECO:0007669"/>
    <property type="project" value="InterPro"/>
</dbReference>
<dbReference type="GO" id="GO:0016410">
    <property type="term" value="F:N-acyltransferase activity"/>
    <property type="evidence" value="ECO:0007669"/>
    <property type="project" value="InterPro"/>
</dbReference>
<dbReference type="PANTHER" id="PTHR43300">
    <property type="entry name" value="ACETYLTRANSFERASE"/>
    <property type="match status" value="1"/>
</dbReference>
<dbReference type="InterPro" id="IPR050179">
    <property type="entry name" value="Trans_hexapeptide_repeat"/>
</dbReference>
<organism evidence="1 2">
    <name type="scientific">Clostridium gasigenes</name>
    <dbReference type="NCBI Taxonomy" id="94869"/>
    <lineage>
        <taxon>Bacteria</taxon>
        <taxon>Bacillati</taxon>
        <taxon>Bacillota</taxon>
        <taxon>Clostridia</taxon>
        <taxon>Eubacteriales</taxon>
        <taxon>Clostridiaceae</taxon>
        <taxon>Clostridium</taxon>
    </lineage>
</organism>
<dbReference type="Pfam" id="PF00132">
    <property type="entry name" value="Hexapep"/>
    <property type="match status" value="2"/>
</dbReference>
<dbReference type="Gene3D" id="2.160.10.10">
    <property type="entry name" value="Hexapeptide repeat proteins"/>
    <property type="match status" value="1"/>
</dbReference>
<dbReference type="Pfam" id="PF14602">
    <property type="entry name" value="Hexapep_2"/>
    <property type="match status" value="1"/>
</dbReference>
<reference evidence="1 2" key="1">
    <citation type="submission" date="2016-10" db="EMBL/GenBank/DDBJ databases">
        <authorList>
            <person name="de Groot N.N."/>
        </authorList>
    </citation>
    <scope>NUCLEOTIDE SEQUENCE [LARGE SCALE GENOMIC DNA]</scope>
    <source>
        <strain evidence="1 2">DSM 12272</strain>
    </source>
</reference>
<dbReference type="PANTHER" id="PTHR43300:SF7">
    <property type="entry name" value="UDP-N-ACETYLBACILLOSAMINE N-ACETYLTRANSFERASE"/>
    <property type="match status" value="1"/>
</dbReference>
<dbReference type="STRING" id="94869.SAMN04488529_10742"/>
<dbReference type="InterPro" id="IPR007691">
    <property type="entry name" value="LpxD"/>
</dbReference>
<evidence type="ECO:0000313" key="1">
    <source>
        <dbReference type="EMBL" id="SDP53446.1"/>
    </source>
</evidence>
<dbReference type="RefSeq" id="WP_089970224.1">
    <property type="nucleotide sequence ID" value="NZ_FNJM01000007.1"/>
</dbReference>
<dbReference type="GO" id="GO:0016020">
    <property type="term" value="C:membrane"/>
    <property type="evidence" value="ECO:0007669"/>
    <property type="project" value="GOC"/>
</dbReference>
<dbReference type="EMBL" id="FNJM01000007">
    <property type="protein sequence ID" value="SDP53446.1"/>
    <property type="molecule type" value="Genomic_DNA"/>
</dbReference>
<name>A0A1H0TIS7_9CLOT</name>
<dbReference type="AlphaFoldDB" id="A0A1H0TIS7"/>
<evidence type="ECO:0000313" key="2">
    <source>
        <dbReference type="Proteomes" id="UP000198597"/>
    </source>
</evidence>
<dbReference type="InterPro" id="IPR011004">
    <property type="entry name" value="Trimer_LpxA-like_sf"/>
</dbReference>
<dbReference type="OrthoDB" id="9784739at2"/>
<keyword evidence="1" id="KW-0808">Transferase</keyword>
<dbReference type="SUPFAM" id="SSF51161">
    <property type="entry name" value="Trimeric LpxA-like enzymes"/>
    <property type="match status" value="1"/>
</dbReference>
<keyword evidence="1" id="KW-0012">Acyltransferase</keyword>
<gene>
    <name evidence="1" type="ORF">SAMN04488529_10742</name>
</gene>
<dbReference type="CDD" id="cd03352">
    <property type="entry name" value="LbH_LpxD"/>
    <property type="match status" value="1"/>
</dbReference>
<keyword evidence="2" id="KW-1185">Reference proteome</keyword>
<dbReference type="Proteomes" id="UP000198597">
    <property type="component" value="Unassembled WGS sequence"/>
</dbReference>
<dbReference type="InterPro" id="IPR001451">
    <property type="entry name" value="Hexapep"/>
</dbReference>
<protein>
    <submittedName>
        <fullName evidence="1">UDP-3-O-[3-hydroxymyristoyl] glucosamine N-acyltransferase</fullName>
    </submittedName>
</protein>
<accession>A0A1H0TIS7</accession>
<sequence>MKLSNICELIEGAILLNDGNFTSMGLAVSKCEEELLSFIENEKYIEGLGDNITCLITTKEIGEKLKGRYGILIAAVPRMAYFKLHNKLTSSNDYIRKEFETTIGENCLISKLASISDKNVIIGNNVKIEEFVVIRENTIIGDNSIIRAGCILGGEGYEYKRVDGIIMNVVHTGGVKIGEFVEVQYNSCIDKALYTWDNTVIGDYTKLDNFVHIEHGVKIGERNLIASNTTIGGRTIVGADCWIGLGAIISNGLTIGEKCSISLGSVVTRSLEDKESVSGNFAINHTKYIEFIKTIR</sequence>
<proteinExistence type="predicted"/>